<comment type="caution">
    <text evidence="2">The sequence shown here is derived from an EMBL/GenBank/DDBJ whole genome shotgun (WGS) entry which is preliminary data.</text>
</comment>
<dbReference type="Proteomes" id="UP000176854">
    <property type="component" value="Unassembled WGS sequence"/>
</dbReference>
<evidence type="ECO:0000313" key="2">
    <source>
        <dbReference type="EMBL" id="OGG10245.1"/>
    </source>
</evidence>
<dbReference type="EMBL" id="MFJC01000003">
    <property type="protein sequence ID" value="OGG10245.1"/>
    <property type="molecule type" value="Genomic_DNA"/>
</dbReference>
<protein>
    <submittedName>
        <fullName evidence="2">Uncharacterized protein</fullName>
    </submittedName>
</protein>
<evidence type="ECO:0000313" key="3">
    <source>
        <dbReference type="Proteomes" id="UP000176854"/>
    </source>
</evidence>
<dbReference type="AlphaFoldDB" id="A0A1F5ZD13"/>
<keyword evidence="1" id="KW-0472">Membrane</keyword>
<accession>A0A1F5ZD13</accession>
<gene>
    <name evidence="2" type="ORF">A2154_04990</name>
</gene>
<evidence type="ECO:0000256" key="1">
    <source>
        <dbReference type="SAM" id="Phobius"/>
    </source>
</evidence>
<feature type="transmembrane region" description="Helical" evidence="1">
    <location>
        <begin position="28"/>
        <end position="57"/>
    </location>
</feature>
<name>A0A1F5ZD13_9BACT</name>
<proteinExistence type="predicted"/>
<organism evidence="2 3">
    <name type="scientific">Candidatus Gottesmanbacteria bacterium RBG_16_43_7</name>
    <dbReference type="NCBI Taxonomy" id="1798373"/>
    <lineage>
        <taxon>Bacteria</taxon>
        <taxon>Candidatus Gottesmaniibacteriota</taxon>
    </lineage>
</organism>
<sequence>MADNINLFTQTVDIPEYVKILELQLKKLAVGILLLTVAAGALTFFGFSALSIQHVALVATEKRLMRQLDSLKGRESKFLVVKGRAKQVEEIVKVSKPIGELIMAGFDINPPPNLKSIEYSDQGQVVFNFSSGSIEESLVMAQKMIDRILAGRIEKARLRSYSVNDKGISVIFSFYPLW</sequence>
<keyword evidence="1" id="KW-0812">Transmembrane</keyword>
<reference evidence="2 3" key="1">
    <citation type="journal article" date="2016" name="Nat. Commun.">
        <title>Thousands of microbial genomes shed light on interconnected biogeochemical processes in an aquifer system.</title>
        <authorList>
            <person name="Anantharaman K."/>
            <person name="Brown C.T."/>
            <person name="Hug L.A."/>
            <person name="Sharon I."/>
            <person name="Castelle C.J."/>
            <person name="Probst A.J."/>
            <person name="Thomas B.C."/>
            <person name="Singh A."/>
            <person name="Wilkins M.J."/>
            <person name="Karaoz U."/>
            <person name="Brodie E.L."/>
            <person name="Williams K.H."/>
            <person name="Hubbard S.S."/>
            <person name="Banfield J.F."/>
        </authorList>
    </citation>
    <scope>NUCLEOTIDE SEQUENCE [LARGE SCALE GENOMIC DNA]</scope>
</reference>
<keyword evidence="1" id="KW-1133">Transmembrane helix</keyword>